<evidence type="ECO:0000256" key="1">
    <source>
        <dbReference type="ARBA" id="ARBA00006787"/>
    </source>
</evidence>
<dbReference type="PANTHER" id="PTHR10543:SF46">
    <property type="entry name" value="CAROTENOID CLEAVAGE DIOXYGENASE 4, CHLOROPLASTIC-RELATED"/>
    <property type="match status" value="1"/>
</dbReference>
<dbReference type="GO" id="GO:0016121">
    <property type="term" value="P:carotene catabolic process"/>
    <property type="evidence" value="ECO:0007669"/>
    <property type="project" value="TreeGrafter"/>
</dbReference>
<evidence type="ECO:0000256" key="5">
    <source>
        <dbReference type="PIRSR" id="PIRSR604294-1"/>
    </source>
</evidence>
<dbReference type="GO" id="GO:0010436">
    <property type="term" value="F:carotenoid dioxygenase activity"/>
    <property type="evidence" value="ECO:0007669"/>
    <property type="project" value="TreeGrafter"/>
</dbReference>
<evidence type="ECO:0000256" key="4">
    <source>
        <dbReference type="ARBA" id="ARBA00023004"/>
    </source>
</evidence>
<keyword evidence="3 6" id="KW-0223">Dioxygenase</keyword>
<name>A0AAW2TUN3_SESRA</name>
<feature type="binding site" evidence="5">
    <location>
        <position position="568"/>
    </location>
    <ligand>
        <name>Fe cation</name>
        <dbReference type="ChEBI" id="CHEBI:24875"/>
        <note>catalytic</note>
    </ligand>
</feature>
<keyword evidence="3 6" id="KW-0560">Oxidoreductase</keyword>
<comment type="cofactor">
    <cofactor evidence="5">
        <name>Fe(2+)</name>
        <dbReference type="ChEBI" id="CHEBI:29033"/>
    </cofactor>
    <text evidence="5">Binds 1 Fe(2+) ion per subunit.</text>
</comment>
<evidence type="ECO:0000256" key="2">
    <source>
        <dbReference type="ARBA" id="ARBA00022723"/>
    </source>
</evidence>
<dbReference type="InterPro" id="IPR004294">
    <property type="entry name" value="Carotenoid_Oase"/>
</dbReference>
<reference evidence="6" key="2">
    <citation type="journal article" date="2024" name="Plant">
        <title>Genomic evolution and insights into agronomic trait innovations of Sesamum species.</title>
        <authorList>
            <person name="Miao H."/>
            <person name="Wang L."/>
            <person name="Qu L."/>
            <person name="Liu H."/>
            <person name="Sun Y."/>
            <person name="Le M."/>
            <person name="Wang Q."/>
            <person name="Wei S."/>
            <person name="Zheng Y."/>
            <person name="Lin W."/>
            <person name="Duan Y."/>
            <person name="Cao H."/>
            <person name="Xiong S."/>
            <person name="Wang X."/>
            <person name="Wei L."/>
            <person name="Li C."/>
            <person name="Ma Q."/>
            <person name="Ju M."/>
            <person name="Zhao R."/>
            <person name="Li G."/>
            <person name="Mu C."/>
            <person name="Tian Q."/>
            <person name="Mei H."/>
            <person name="Zhang T."/>
            <person name="Gao T."/>
            <person name="Zhang H."/>
        </authorList>
    </citation>
    <scope>NUCLEOTIDE SEQUENCE</scope>
    <source>
        <strain evidence="6">G02</strain>
    </source>
</reference>
<accession>A0AAW2TUN3</accession>
<gene>
    <name evidence="6" type="ORF">Sradi_1730600</name>
</gene>
<evidence type="ECO:0000313" key="6">
    <source>
        <dbReference type="EMBL" id="KAL0407962.1"/>
    </source>
</evidence>
<proteinExistence type="inferred from homology"/>
<keyword evidence="4 5" id="KW-0408">Iron</keyword>
<feature type="binding site" evidence="5">
    <location>
        <position position="322"/>
    </location>
    <ligand>
        <name>Fe cation</name>
        <dbReference type="ChEBI" id="CHEBI:24875"/>
        <note>catalytic</note>
    </ligand>
</feature>
<dbReference type="PANTHER" id="PTHR10543">
    <property type="entry name" value="BETA-CAROTENE DIOXYGENASE"/>
    <property type="match status" value="1"/>
</dbReference>
<comment type="caution">
    <text evidence="6">The sequence shown here is derived from an EMBL/GenBank/DDBJ whole genome shotgun (WGS) entry which is preliminary data.</text>
</comment>
<evidence type="ECO:0000256" key="3">
    <source>
        <dbReference type="ARBA" id="ARBA00022964"/>
    </source>
</evidence>
<dbReference type="AlphaFoldDB" id="A0AAW2TUN3"/>
<dbReference type="GO" id="GO:0009570">
    <property type="term" value="C:chloroplast stroma"/>
    <property type="evidence" value="ECO:0007669"/>
    <property type="project" value="TreeGrafter"/>
</dbReference>
<dbReference type="Pfam" id="PF03055">
    <property type="entry name" value="RPE65"/>
    <property type="match status" value="1"/>
</dbReference>
<organism evidence="6">
    <name type="scientific">Sesamum radiatum</name>
    <name type="common">Black benniseed</name>
    <dbReference type="NCBI Taxonomy" id="300843"/>
    <lineage>
        <taxon>Eukaryota</taxon>
        <taxon>Viridiplantae</taxon>
        <taxon>Streptophyta</taxon>
        <taxon>Embryophyta</taxon>
        <taxon>Tracheophyta</taxon>
        <taxon>Spermatophyta</taxon>
        <taxon>Magnoliopsida</taxon>
        <taxon>eudicotyledons</taxon>
        <taxon>Gunneridae</taxon>
        <taxon>Pentapetalae</taxon>
        <taxon>asterids</taxon>
        <taxon>lamiids</taxon>
        <taxon>Lamiales</taxon>
        <taxon>Pedaliaceae</taxon>
        <taxon>Sesamum</taxon>
    </lineage>
</organism>
<keyword evidence="2 5" id="KW-0479">Metal-binding</keyword>
<dbReference type="EMBL" id="JACGWJ010000007">
    <property type="protein sequence ID" value="KAL0407962.1"/>
    <property type="molecule type" value="Genomic_DNA"/>
</dbReference>
<feature type="binding site" evidence="5">
    <location>
        <position position="387"/>
    </location>
    <ligand>
        <name>Fe cation</name>
        <dbReference type="ChEBI" id="CHEBI:24875"/>
        <note>catalytic</note>
    </ligand>
</feature>
<sequence>METLSSSFLATPFPHHSSHLNYVSSSFRFSAKSPPNSSFTLIFNPINKLISHTAQTLKNKQIAPKIIKKKQSSSLASIFKTLDDLVWNFIDLPLRPSIDPKHVLSGNFAPVDELPPTPCEVVDGSLPSCLDGAYIRNGPNPRFIPPGPYHLFDGDGMLHMIRISRGEATFCSRYVKTYKYMVEQEIGYPIFPSVFSSFNGFGASVALSFLTLAKMLTAQFDPIRQGFAGHLFALCESDIPYAIKVTPDGDIITMGRHGFQRSSREWFFRMTAHPKIDRETGEAFAYRCHPLWPFLTFFRFDSEGRKYKDVPIYSVHGPTLTHDFAVTKSYAIFADVQIVMNLLRILRGRSPVGIDSSKVPRLGVIPRYAEDESEMWWMDAPGFNMLHCFSAWEEDGGDTIVIVASNLVSVDQQSLENVQLAKLIMEKLTINVKSKTLQRQPLSHRLLDFGVINPAYAAKKNRYVYAAAIESGMWVGIVKVDPSLVVVDSNDCTVASRFYEPGWFGGEPFFVARQPNNPAADEDDGYLITYIHEENGEGAKFLVMDAKSPTLDIIATVKLPRRVPYGFHGIFLSESDLNKL</sequence>
<feature type="binding site" evidence="5">
    <location>
        <position position="273"/>
    </location>
    <ligand>
        <name>Fe cation</name>
        <dbReference type="ChEBI" id="CHEBI:24875"/>
        <note>catalytic</note>
    </ligand>
</feature>
<dbReference type="GO" id="GO:0046872">
    <property type="term" value="F:metal ion binding"/>
    <property type="evidence" value="ECO:0007669"/>
    <property type="project" value="UniProtKB-KW"/>
</dbReference>
<comment type="similarity">
    <text evidence="1">Belongs to the carotenoid oxygenase family.</text>
</comment>
<protein>
    <submittedName>
        <fullName evidence="6">Carotenoid cleavage dioxygenase 4, chloroplastic</fullName>
    </submittedName>
</protein>
<reference evidence="6" key="1">
    <citation type="submission" date="2020-06" db="EMBL/GenBank/DDBJ databases">
        <authorList>
            <person name="Li T."/>
            <person name="Hu X."/>
            <person name="Zhang T."/>
            <person name="Song X."/>
            <person name="Zhang H."/>
            <person name="Dai N."/>
            <person name="Sheng W."/>
            <person name="Hou X."/>
            <person name="Wei L."/>
        </authorList>
    </citation>
    <scope>NUCLEOTIDE SEQUENCE</scope>
    <source>
        <strain evidence="6">G02</strain>
        <tissue evidence="6">Leaf</tissue>
    </source>
</reference>